<evidence type="ECO:0000313" key="1">
    <source>
        <dbReference type="EMBL" id="RBP07876.1"/>
    </source>
</evidence>
<reference evidence="2 4" key="2">
    <citation type="submission" date="2019-08" db="EMBL/GenBank/DDBJ databases">
        <title>Bacillus genomes from the desert of Cuatro Cienegas, Coahuila.</title>
        <authorList>
            <person name="Olmedo-Alvarez G."/>
        </authorList>
    </citation>
    <scope>NUCLEOTIDE SEQUENCE [LARGE SCALE GENOMIC DNA]</scope>
    <source>
        <strain evidence="2 4">CH87b_3T</strain>
    </source>
</reference>
<evidence type="ECO:0000313" key="2">
    <source>
        <dbReference type="EMBL" id="TYS84636.1"/>
    </source>
</evidence>
<organism evidence="1 3">
    <name type="scientific">Rossellomorea aquimaris</name>
    <dbReference type="NCBI Taxonomy" id="189382"/>
    <lineage>
        <taxon>Bacteria</taxon>
        <taxon>Bacillati</taxon>
        <taxon>Bacillota</taxon>
        <taxon>Bacilli</taxon>
        <taxon>Bacillales</taxon>
        <taxon>Bacillaceae</taxon>
        <taxon>Rossellomorea</taxon>
    </lineage>
</organism>
<reference evidence="1 3" key="1">
    <citation type="submission" date="2018-06" db="EMBL/GenBank/DDBJ databases">
        <title>Freshwater and sediment microbial communities from various areas in North America, analyzing microbe dynamics in response to fracking.</title>
        <authorList>
            <person name="Lamendella R."/>
        </authorList>
    </citation>
    <scope>NUCLEOTIDE SEQUENCE [LARGE SCALE GENOMIC DNA]</scope>
    <source>
        <strain evidence="1 3">97B</strain>
    </source>
</reference>
<dbReference type="RefSeq" id="WP_044337098.1">
    <property type="nucleotide sequence ID" value="NZ_CANLNA010000002.1"/>
</dbReference>
<dbReference type="AlphaFoldDB" id="A0A366F126"/>
<sequence length="59" mass="6738">MDTHRSKRISKLYRKLITSDATQAFLIYKGLDETTKAELLDLVAEMGSQHSEKLLNKIS</sequence>
<protein>
    <submittedName>
        <fullName evidence="1">Uncharacterized protein</fullName>
    </submittedName>
</protein>
<name>A0A366F126_9BACI</name>
<dbReference type="OrthoDB" id="2971628at2"/>
<dbReference type="EMBL" id="VTEZ01000004">
    <property type="protein sequence ID" value="TYS84636.1"/>
    <property type="molecule type" value="Genomic_DNA"/>
</dbReference>
<gene>
    <name evidence="1" type="ORF">DET59_101244</name>
    <name evidence="2" type="ORF">FZC85_14810</name>
</gene>
<dbReference type="EMBL" id="QNRJ01000001">
    <property type="protein sequence ID" value="RBP07876.1"/>
    <property type="molecule type" value="Genomic_DNA"/>
</dbReference>
<dbReference type="Proteomes" id="UP000252118">
    <property type="component" value="Unassembled WGS sequence"/>
</dbReference>
<dbReference type="Proteomes" id="UP000324269">
    <property type="component" value="Unassembled WGS sequence"/>
</dbReference>
<proteinExistence type="predicted"/>
<evidence type="ECO:0000313" key="4">
    <source>
        <dbReference type="Proteomes" id="UP000324269"/>
    </source>
</evidence>
<comment type="caution">
    <text evidence="1">The sequence shown here is derived from an EMBL/GenBank/DDBJ whole genome shotgun (WGS) entry which is preliminary data.</text>
</comment>
<evidence type="ECO:0000313" key="3">
    <source>
        <dbReference type="Proteomes" id="UP000252118"/>
    </source>
</evidence>
<accession>A0A366F126</accession>